<evidence type="ECO:0000256" key="4">
    <source>
        <dbReference type="ARBA" id="ARBA00039132"/>
    </source>
</evidence>
<dbReference type="PANTHER" id="PTHR16138:SF7">
    <property type="entry name" value="PALMITOYL-PROTEIN THIOESTERASE ABHD10, MITOCHONDRIAL"/>
    <property type="match status" value="1"/>
</dbReference>
<evidence type="ECO:0000256" key="5">
    <source>
        <dbReference type="ARBA" id="ARBA00039314"/>
    </source>
</evidence>
<dbReference type="GO" id="GO:0102390">
    <property type="term" value="F:mycophenolic acid acyl-glucuronide esterase activity"/>
    <property type="evidence" value="ECO:0007669"/>
    <property type="project" value="UniProtKB-EC"/>
</dbReference>
<evidence type="ECO:0000256" key="1">
    <source>
        <dbReference type="ARBA" id="ARBA00012423"/>
    </source>
</evidence>
<evidence type="ECO:0000256" key="7">
    <source>
        <dbReference type="ARBA" id="ARBA00042645"/>
    </source>
</evidence>
<dbReference type="Gene3D" id="3.40.50.1820">
    <property type="entry name" value="alpha/beta hydrolase"/>
    <property type="match status" value="1"/>
</dbReference>
<dbReference type="EMBL" id="VFRP01000019">
    <property type="protein sequence ID" value="TPE48855.1"/>
    <property type="molecule type" value="Genomic_DNA"/>
</dbReference>
<dbReference type="Pfam" id="PF12697">
    <property type="entry name" value="Abhydrolase_6"/>
    <property type="match status" value="1"/>
</dbReference>
<evidence type="ECO:0000256" key="10">
    <source>
        <dbReference type="ARBA" id="ARBA00047409"/>
    </source>
</evidence>
<evidence type="ECO:0000313" key="14">
    <source>
        <dbReference type="Proteomes" id="UP000319255"/>
    </source>
</evidence>
<keyword evidence="2 13" id="KW-0378">Hydrolase</keyword>
<reference evidence="13 14" key="1">
    <citation type="submission" date="2019-06" db="EMBL/GenBank/DDBJ databases">
        <title>A novel bacterium of genus Amaricoccus, isolated from marine sediment.</title>
        <authorList>
            <person name="Huang H."/>
            <person name="Mo K."/>
            <person name="Hu Y."/>
        </authorList>
    </citation>
    <scope>NUCLEOTIDE SEQUENCE [LARGE SCALE GENOMIC DNA]</scope>
    <source>
        <strain evidence="13 14">HB172011</strain>
    </source>
</reference>
<name>A0A501WK87_9RHOB</name>
<evidence type="ECO:0000256" key="2">
    <source>
        <dbReference type="ARBA" id="ARBA00022801"/>
    </source>
</evidence>
<comment type="function">
    <text evidence="9">Acts as an acyl-protein thioesterase that hydrolyzes fatty acids from acylated residues in proteins. Regulates the mitochondrial S-depalmitoylation of the nucleophilic active site residue of peroxiredoxin-5/PRDX5, a key antioxidant protein, therefore modulating mitochondrial antioxidant ability. Also catalyzes the deglucuronidation of mycophenolic acid acyl-glucuronide, an active metabolite of the immunosuppressant drug mycophenolate.</text>
</comment>
<dbReference type="OrthoDB" id="9813296at2"/>
<gene>
    <name evidence="13" type="ORF">FJM51_16755</name>
</gene>
<evidence type="ECO:0000256" key="11">
    <source>
        <dbReference type="ARBA" id="ARBA00047972"/>
    </source>
</evidence>
<accession>A0A501WK87</accession>
<protein>
    <recommendedName>
        <fullName evidence="5">Palmitoyl-protein thioesterase ABHD10, mitochondrial</fullName>
        <ecNumber evidence="4">3.1.1.93</ecNumber>
        <ecNumber evidence="1">3.1.2.22</ecNumber>
    </recommendedName>
    <alternativeName>
        <fullName evidence="7">Acyl-protein thioesterase ABHD10</fullName>
    </alternativeName>
    <alternativeName>
        <fullName evidence="8">Alpha/beta hydrolase domain-containing protein 10</fullName>
    </alternativeName>
    <alternativeName>
        <fullName evidence="6">Mycophenolic acid acyl-glucuronide esterase, mitochondrial</fullName>
    </alternativeName>
</protein>
<dbReference type="PANTHER" id="PTHR16138">
    <property type="entry name" value="MYCOPHENOLIC ACID ACYL-GLUCURONIDE ESTERASE, MITOCHONDRIAL"/>
    <property type="match status" value="1"/>
</dbReference>
<evidence type="ECO:0000313" key="13">
    <source>
        <dbReference type="EMBL" id="TPE48855.1"/>
    </source>
</evidence>
<evidence type="ECO:0000256" key="3">
    <source>
        <dbReference type="ARBA" id="ARBA00022946"/>
    </source>
</evidence>
<dbReference type="Proteomes" id="UP000319255">
    <property type="component" value="Unassembled WGS sequence"/>
</dbReference>
<dbReference type="InterPro" id="IPR052382">
    <property type="entry name" value="ABHD10_acyl-thioesterase"/>
</dbReference>
<comment type="caution">
    <text evidence="13">The sequence shown here is derived from an EMBL/GenBank/DDBJ whole genome shotgun (WGS) entry which is preliminary data.</text>
</comment>
<dbReference type="EC" id="3.1.1.93" evidence="4"/>
<dbReference type="InterPro" id="IPR000073">
    <property type="entry name" value="AB_hydrolase_1"/>
</dbReference>
<dbReference type="AlphaFoldDB" id="A0A501WK87"/>
<dbReference type="InterPro" id="IPR029058">
    <property type="entry name" value="AB_hydrolase_fold"/>
</dbReference>
<dbReference type="GO" id="GO:0008474">
    <property type="term" value="F:palmitoyl-(protein) hydrolase activity"/>
    <property type="evidence" value="ECO:0007669"/>
    <property type="project" value="UniProtKB-EC"/>
</dbReference>
<evidence type="ECO:0000259" key="12">
    <source>
        <dbReference type="Pfam" id="PF12697"/>
    </source>
</evidence>
<evidence type="ECO:0000256" key="6">
    <source>
        <dbReference type="ARBA" id="ARBA00041520"/>
    </source>
</evidence>
<dbReference type="SUPFAM" id="SSF53474">
    <property type="entry name" value="alpha/beta-Hydrolases"/>
    <property type="match status" value="1"/>
</dbReference>
<keyword evidence="14" id="KW-1185">Reference proteome</keyword>
<evidence type="ECO:0000256" key="8">
    <source>
        <dbReference type="ARBA" id="ARBA00042704"/>
    </source>
</evidence>
<feature type="domain" description="AB hydrolase-1" evidence="12">
    <location>
        <begin position="51"/>
        <end position="229"/>
    </location>
</feature>
<comment type="catalytic activity">
    <reaction evidence="10">
        <text>S-hexadecanoyl-L-cysteinyl-[protein] + H2O = L-cysteinyl-[protein] + hexadecanoate + H(+)</text>
        <dbReference type="Rhea" id="RHEA:19233"/>
        <dbReference type="Rhea" id="RHEA-COMP:10131"/>
        <dbReference type="Rhea" id="RHEA-COMP:11032"/>
        <dbReference type="ChEBI" id="CHEBI:7896"/>
        <dbReference type="ChEBI" id="CHEBI:15377"/>
        <dbReference type="ChEBI" id="CHEBI:15378"/>
        <dbReference type="ChEBI" id="CHEBI:29950"/>
        <dbReference type="ChEBI" id="CHEBI:74151"/>
        <dbReference type="EC" id="3.1.2.22"/>
    </reaction>
    <physiologicalReaction direction="left-to-right" evidence="10">
        <dbReference type="Rhea" id="RHEA:19234"/>
    </physiologicalReaction>
</comment>
<sequence>MTETRLDLPDGRSLAYRRQPGRGPGVVFLGGFRSDMTGTKAEHLAAWCATERRAFLRFDYTGHGASSGAFLDGAIGDWARDALDAVTALTEGPQVLVGSSMGGWMALLLAKRVPERVHALVGIAAAPDFTEDSMWGEFDAGQRAALASAGRVELPSDYADEPYVITRRLIEDGRANLVLRDPLPLPFPVRLLQGTADTDVDPSVALRLLAHAECADMRLTLVKGADHRFSTPECLDLIGKTVAGLLA</sequence>
<dbReference type="RefSeq" id="WP_140455285.1">
    <property type="nucleotide sequence ID" value="NZ_VFRP01000019.1"/>
</dbReference>
<evidence type="ECO:0000256" key="9">
    <source>
        <dbReference type="ARBA" id="ARBA00046047"/>
    </source>
</evidence>
<proteinExistence type="predicted"/>
<dbReference type="EC" id="3.1.2.22" evidence="1"/>
<keyword evidence="3" id="KW-0809">Transit peptide</keyword>
<organism evidence="13 14">
    <name type="scientific">Amaricoccus solimangrovi</name>
    <dbReference type="NCBI Taxonomy" id="2589815"/>
    <lineage>
        <taxon>Bacteria</taxon>
        <taxon>Pseudomonadati</taxon>
        <taxon>Pseudomonadota</taxon>
        <taxon>Alphaproteobacteria</taxon>
        <taxon>Rhodobacterales</taxon>
        <taxon>Paracoccaceae</taxon>
        <taxon>Amaricoccus</taxon>
    </lineage>
</organism>
<comment type="catalytic activity">
    <reaction evidence="11">
        <text>mycophenolic acid O-acyl-beta-D-glucuronide + H2O = mycophenolate + D-glucuronate + H(+)</text>
        <dbReference type="Rhea" id="RHEA:34179"/>
        <dbReference type="ChEBI" id="CHEBI:15377"/>
        <dbReference type="ChEBI" id="CHEBI:15378"/>
        <dbReference type="ChEBI" id="CHEBI:58720"/>
        <dbReference type="ChEBI" id="CHEBI:62932"/>
        <dbReference type="ChEBI" id="CHEBI:66982"/>
        <dbReference type="EC" id="3.1.1.93"/>
    </reaction>
    <physiologicalReaction direction="left-to-right" evidence="11">
        <dbReference type="Rhea" id="RHEA:34180"/>
    </physiologicalReaction>
</comment>